<dbReference type="InterPro" id="IPR054832">
    <property type="entry name" value="transpos_IS91"/>
</dbReference>
<protein>
    <submittedName>
        <fullName evidence="3">Transposase</fullName>
    </submittedName>
</protein>
<dbReference type="Proteomes" id="UP000295134">
    <property type="component" value="Chromosome"/>
</dbReference>
<dbReference type="NCBIfam" id="NF033538">
    <property type="entry name" value="transpos_IS91"/>
    <property type="match status" value="1"/>
</dbReference>
<reference evidence="3 4" key="1">
    <citation type="submission" date="2019-03" db="EMBL/GenBank/DDBJ databases">
        <title>Long-read sequencing reveals hyperdense prophage content in a complex bacterial symbiont genome.</title>
        <authorList>
            <person name="Frost C.L."/>
            <person name="Siozios S."/>
            <person name="Nadal-Jimenez P."/>
            <person name="Brockhurst M.A."/>
            <person name="King K.C."/>
            <person name="Darby A.C."/>
            <person name="Hurst G.D.D."/>
        </authorList>
    </citation>
    <scope>NUCLEOTIDE SEQUENCE [LARGE SCALE GENOMIC DNA]</scope>
    <source>
        <strain evidence="3 4">FIN</strain>
    </source>
</reference>
<dbReference type="PANTHER" id="PTHR37023">
    <property type="entry name" value="TRANSPOSASE"/>
    <property type="match status" value="1"/>
</dbReference>
<evidence type="ECO:0000313" key="4">
    <source>
        <dbReference type="Proteomes" id="UP000295134"/>
    </source>
</evidence>
<evidence type="ECO:0000259" key="1">
    <source>
        <dbReference type="Pfam" id="PF04986"/>
    </source>
</evidence>
<name>A0A4V1BWW5_9GAMM</name>
<dbReference type="AlphaFoldDB" id="A0A4V1BWW5"/>
<dbReference type="EMBL" id="CP038613">
    <property type="protein sequence ID" value="QBY43613.1"/>
    <property type="molecule type" value="Genomic_DNA"/>
</dbReference>
<dbReference type="Pfam" id="PF14319">
    <property type="entry name" value="Zn_Tnp_IS91"/>
    <property type="match status" value="1"/>
</dbReference>
<dbReference type="InterPro" id="IPR026889">
    <property type="entry name" value="Zn_Tnp"/>
</dbReference>
<feature type="domain" description="Transposase zinc-binding" evidence="2">
    <location>
        <begin position="15"/>
        <end position="103"/>
    </location>
</feature>
<dbReference type="InterPro" id="IPR007069">
    <property type="entry name" value="Transposase_32"/>
</dbReference>
<dbReference type="GO" id="GO:0003677">
    <property type="term" value="F:DNA binding"/>
    <property type="evidence" value="ECO:0007669"/>
    <property type="project" value="InterPro"/>
</dbReference>
<gene>
    <name evidence="3" type="ORF">ArsFIN_21810</name>
</gene>
<dbReference type="PANTHER" id="PTHR37023:SF1">
    <property type="entry name" value="ISSOD25 TRANSPOSASE TNPA_ISSOD25"/>
    <property type="match status" value="1"/>
</dbReference>
<organism evidence="3 4">
    <name type="scientific">Arsenophonus nasoniae</name>
    <name type="common">son-killer infecting Nasonia vitripennis</name>
    <dbReference type="NCBI Taxonomy" id="638"/>
    <lineage>
        <taxon>Bacteria</taxon>
        <taxon>Pseudomonadati</taxon>
        <taxon>Pseudomonadota</taxon>
        <taxon>Gammaproteobacteria</taxon>
        <taxon>Enterobacterales</taxon>
        <taxon>Morganellaceae</taxon>
        <taxon>Arsenophonus</taxon>
    </lineage>
</organism>
<dbReference type="GO" id="GO:0004803">
    <property type="term" value="F:transposase activity"/>
    <property type="evidence" value="ECO:0007669"/>
    <property type="project" value="InterPro"/>
</dbReference>
<dbReference type="Pfam" id="PF04986">
    <property type="entry name" value="Y2_Tnp"/>
    <property type="match status" value="1"/>
</dbReference>
<feature type="domain" description="Transposase IS801/IS1294" evidence="1">
    <location>
        <begin position="141"/>
        <end position="320"/>
    </location>
</feature>
<dbReference type="KEGG" id="ans:ArsFIN_21810"/>
<dbReference type="RefSeq" id="WP_246067186.1">
    <property type="nucleotide sequence ID" value="NZ_CP038613.1"/>
</dbReference>
<sequence>MYIPRPAKLLFQYDDGWNLFIENNYVDEWQLLSVEKMLACSTCAMGVRRYCCSSPECSHSRFFCQTCKSKACSACGLKGTEQWIAQQRHILPDCEWQHITLTMPHLLWPFFNNNWYLLNQLFRCATRAMLKHAKRQGLEIGIFCALHTYGRQLNQHPHIHLSVTRGGLTQYDTWKPIFFKKKDVEKVWRSAVIRLLRDNYFQLQPNKLPGFGHIRNYQTWCRYLNAQFQRYWKVHFAKKTRGAWHNVKYLGRYLKRPPISASQLKHYSGGTVVHHYYDHHSQQYRRQTLSQEEMIRRYVSHIPARHFKMIRYYGFLANRKRGCLLPKVYEALDMISPNVPEKPGFGALIKGFLNTDVNDHRKLIHFLSKSDQSKLIHCFTQLLLLSAAYLSIGSFHRLIAVHANDEVNDQA</sequence>
<dbReference type="GO" id="GO:0006313">
    <property type="term" value="P:DNA transposition"/>
    <property type="evidence" value="ECO:0007669"/>
    <property type="project" value="InterPro"/>
</dbReference>
<evidence type="ECO:0000313" key="3">
    <source>
        <dbReference type="EMBL" id="QBY43613.1"/>
    </source>
</evidence>
<dbReference type="GeneID" id="96877264"/>
<accession>A0A4V1BWW5</accession>
<proteinExistence type="predicted"/>
<evidence type="ECO:0000259" key="2">
    <source>
        <dbReference type="Pfam" id="PF14319"/>
    </source>
</evidence>